<dbReference type="AlphaFoldDB" id="A0A437RCN9"/>
<name>A0A437RCN9_9BURK</name>
<keyword evidence="3" id="KW-1185">Reference proteome</keyword>
<dbReference type="RefSeq" id="WP_128230090.1">
    <property type="nucleotide sequence ID" value="NZ_SACR01000005.1"/>
</dbReference>
<feature type="region of interest" description="Disordered" evidence="1">
    <location>
        <begin position="1"/>
        <end position="24"/>
    </location>
</feature>
<dbReference type="EMBL" id="SACR01000005">
    <property type="protein sequence ID" value="RVU44545.1"/>
    <property type="molecule type" value="Genomic_DNA"/>
</dbReference>
<evidence type="ECO:0000313" key="2">
    <source>
        <dbReference type="EMBL" id="RVU44545.1"/>
    </source>
</evidence>
<reference evidence="2 3" key="1">
    <citation type="submission" date="2019-01" db="EMBL/GenBank/DDBJ databases">
        <authorList>
            <person name="Chen W.-M."/>
        </authorList>
    </citation>
    <scope>NUCLEOTIDE SEQUENCE [LARGE SCALE GENOMIC DNA]</scope>
    <source>
        <strain evidence="2 3">KYPY4</strain>
    </source>
</reference>
<protein>
    <submittedName>
        <fullName evidence="2">Uncharacterized protein</fullName>
    </submittedName>
</protein>
<evidence type="ECO:0000256" key="1">
    <source>
        <dbReference type="SAM" id="MobiDB-lite"/>
    </source>
</evidence>
<proteinExistence type="predicted"/>
<evidence type="ECO:0000313" key="3">
    <source>
        <dbReference type="Proteomes" id="UP000285575"/>
    </source>
</evidence>
<gene>
    <name evidence="2" type="ORF">EOE66_17945</name>
</gene>
<organism evidence="2 3">
    <name type="scientific">Rubrivivax rivuli</name>
    <dbReference type="NCBI Taxonomy" id="1862385"/>
    <lineage>
        <taxon>Bacteria</taxon>
        <taxon>Pseudomonadati</taxon>
        <taxon>Pseudomonadota</taxon>
        <taxon>Betaproteobacteria</taxon>
        <taxon>Burkholderiales</taxon>
        <taxon>Sphaerotilaceae</taxon>
        <taxon>Rubrivivax</taxon>
    </lineage>
</organism>
<feature type="compositionally biased region" description="Low complexity" evidence="1">
    <location>
        <begin position="10"/>
        <end position="24"/>
    </location>
</feature>
<accession>A0A437RCN9</accession>
<dbReference type="Proteomes" id="UP000285575">
    <property type="component" value="Unassembled WGS sequence"/>
</dbReference>
<comment type="caution">
    <text evidence="2">The sequence shown here is derived from an EMBL/GenBank/DDBJ whole genome shotgun (WGS) entry which is preliminary data.</text>
</comment>
<sequence>MTTAPPPQSARPAAPAPATAPASAATDAWQQALLRVRQDPLRVVVQRAAVSGHLLDVAAAHLAYRRCFTATAGIGTGLTSVPPPTVPMDAARREHLATVQQACEGQMDRQPSTLALRDDAGWGTLAGPLLAALSHRKPADEAQHQALLAALRATGSAELLSATADIWRPRDLAALGLPPGPPMVLPEAVREILAEKLPDLDLSRLRLGSDTMSDAAMFQLALQIEACRRGGYCIPAALEMFHCALGRLCVDDLQQMPARHILHGAATPSFVYGGDTLSPSERQARWQALEALVQRLLPPRTPR</sequence>